<feature type="non-terminal residue" evidence="1">
    <location>
        <position position="1"/>
    </location>
</feature>
<reference evidence="1" key="1">
    <citation type="submission" date="2021-02" db="EMBL/GenBank/DDBJ databases">
        <authorList>
            <person name="Nowell W R."/>
        </authorList>
    </citation>
    <scope>NUCLEOTIDE SEQUENCE</scope>
</reference>
<accession>A0A815WNI7</accession>
<dbReference type="EMBL" id="CAJNOM010004774">
    <property type="protein sequence ID" value="CAF1658672.1"/>
    <property type="molecule type" value="Genomic_DNA"/>
</dbReference>
<evidence type="ECO:0000313" key="4">
    <source>
        <dbReference type="Proteomes" id="UP000663877"/>
    </source>
</evidence>
<keyword evidence="3" id="KW-1185">Reference proteome</keyword>
<name>A0A815WNI7_9BILA</name>
<sequence length="137" mass="15657">MEAQLKAIKYVYSTVYHGEEECMKNATLLPINNAIVYPNNKILYKKSDNTIDFIDISNVDKSIFFDKGSNQDSVYGNVIERYNSAKNRLTFNPDEYQCEMVDSGNKFLLNLINDKLPTIIAISDIYPTYFDLGLSSN</sequence>
<evidence type="ECO:0000313" key="3">
    <source>
        <dbReference type="Proteomes" id="UP000663832"/>
    </source>
</evidence>
<evidence type="ECO:0000313" key="2">
    <source>
        <dbReference type="EMBL" id="CAF1658672.1"/>
    </source>
</evidence>
<dbReference type="EMBL" id="CAJNOI010004386">
    <property type="protein sequence ID" value="CAF1544149.1"/>
    <property type="molecule type" value="Genomic_DNA"/>
</dbReference>
<gene>
    <name evidence="1" type="ORF">BJG266_LOCUS45777</name>
    <name evidence="2" type="ORF">QVE165_LOCUS62801</name>
</gene>
<organism evidence="1 4">
    <name type="scientific">Adineta steineri</name>
    <dbReference type="NCBI Taxonomy" id="433720"/>
    <lineage>
        <taxon>Eukaryota</taxon>
        <taxon>Metazoa</taxon>
        <taxon>Spiralia</taxon>
        <taxon>Gnathifera</taxon>
        <taxon>Rotifera</taxon>
        <taxon>Eurotatoria</taxon>
        <taxon>Bdelloidea</taxon>
        <taxon>Adinetida</taxon>
        <taxon>Adinetidae</taxon>
        <taxon>Adineta</taxon>
    </lineage>
</organism>
<feature type="non-terminal residue" evidence="1">
    <location>
        <position position="137"/>
    </location>
</feature>
<protein>
    <submittedName>
        <fullName evidence="1">Uncharacterized protein</fullName>
    </submittedName>
</protein>
<comment type="caution">
    <text evidence="1">The sequence shown here is derived from an EMBL/GenBank/DDBJ whole genome shotgun (WGS) entry which is preliminary data.</text>
</comment>
<dbReference type="OrthoDB" id="10000387at2759"/>
<proteinExistence type="predicted"/>
<evidence type="ECO:0000313" key="1">
    <source>
        <dbReference type="EMBL" id="CAF1544149.1"/>
    </source>
</evidence>
<dbReference type="Proteomes" id="UP000663877">
    <property type="component" value="Unassembled WGS sequence"/>
</dbReference>
<dbReference type="AlphaFoldDB" id="A0A815WNI7"/>
<dbReference type="Proteomes" id="UP000663832">
    <property type="component" value="Unassembled WGS sequence"/>
</dbReference>